<dbReference type="RefSeq" id="WP_205310941.1">
    <property type="nucleotide sequence ID" value="NZ_JAERPS020000003.1"/>
</dbReference>
<proteinExistence type="predicted"/>
<reference evidence="1 2" key="1">
    <citation type="submission" date="2021-08" db="EMBL/GenBank/DDBJ databases">
        <title>Rheinheimera aquimaris sp. nov., isolated from seawater of the East Sea in Korea.</title>
        <authorList>
            <person name="Kim K.H."/>
            <person name="Wenting R."/>
            <person name="Kim K.R."/>
            <person name="Jeon C.O."/>
        </authorList>
    </citation>
    <scope>NUCLEOTIDE SEQUENCE [LARGE SCALE GENOMIC DNA]</scope>
    <source>
        <strain evidence="1 2">MA-13</strain>
    </source>
</reference>
<evidence type="ECO:0000313" key="1">
    <source>
        <dbReference type="EMBL" id="MBZ9612048.1"/>
    </source>
</evidence>
<name>A0ABS7X927_9GAMM</name>
<protein>
    <submittedName>
        <fullName evidence="1">Uncharacterized protein</fullName>
    </submittedName>
</protein>
<comment type="caution">
    <text evidence="1">The sequence shown here is derived from an EMBL/GenBank/DDBJ whole genome shotgun (WGS) entry which is preliminary data.</text>
</comment>
<dbReference type="EMBL" id="JAERPS020000003">
    <property type="protein sequence ID" value="MBZ9612048.1"/>
    <property type="molecule type" value="Genomic_DNA"/>
</dbReference>
<gene>
    <name evidence="1" type="ORF">I4W93_010625</name>
</gene>
<dbReference type="Proteomes" id="UP000663814">
    <property type="component" value="Unassembled WGS sequence"/>
</dbReference>
<sequence length="66" mass="6881">MIIDTLPPKIAAALAADVYDTLDMPAGAVFTPKDKALSKLFDFSSQGGLYMAAVAVSCFVESLGLL</sequence>
<evidence type="ECO:0000313" key="2">
    <source>
        <dbReference type="Proteomes" id="UP000663814"/>
    </source>
</evidence>
<accession>A0ABS7X927</accession>
<keyword evidence="2" id="KW-1185">Reference proteome</keyword>
<organism evidence="1 2">
    <name type="scientific">Rheinheimera maricola</name>
    <dbReference type="NCBI Taxonomy" id="2793282"/>
    <lineage>
        <taxon>Bacteria</taxon>
        <taxon>Pseudomonadati</taxon>
        <taxon>Pseudomonadota</taxon>
        <taxon>Gammaproteobacteria</taxon>
        <taxon>Chromatiales</taxon>
        <taxon>Chromatiaceae</taxon>
        <taxon>Rheinheimera</taxon>
    </lineage>
</organism>